<dbReference type="Proteomes" id="UP000076503">
    <property type="component" value="Unassembled WGS sequence"/>
</dbReference>
<dbReference type="OrthoDB" id="6315316at2"/>
<feature type="compositionally biased region" description="Basic and acidic residues" evidence="2">
    <location>
        <begin position="43"/>
        <end position="74"/>
    </location>
</feature>
<reference evidence="3 4" key="1">
    <citation type="submission" date="2013-07" db="EMBL/GenBank/DDBJ databases">
        <title>Comparative Genomic and Metabolomic Analysis of Twelve Strains of Pseudoalteromonas luteoviolacea.</title>
        <authorList>
            <person name="Vynne N.G."/>
            <person name="Mansson M."/>
            <person name="Gram L."/>
        </authorList>
    </citation>
    <scope>NUCLEOTIDE SEQUENCE [LARGE SCALE GENOMIC DNA]</scope>
    <source>
        <strain evidence="3 4">H33</strain>
    </source>
</reference>
<feature type="region of interest" description="Disordered" evidence="2">
    <location>
        <begin position="122"/>
        <end position="148"/>
    </location>
</feature>
<sequence>MLSKILHHTHITEPKVIEKKASHPYVPSHKRTSELPENVLKPTPREKSAYRQDEKDDEEKQPLVSKELDKEAAAYKRRNPVFKEQYENLEKVVELVQEKIRNLQKEINELKKPPLQRTLTIHAPTADSAPDTPKSSEAPEHIGSKAYKNTQEEDLIEVLEQQLNDLKTQEAEIRTEMINLILEERKKSK</sequence>
<dbReference type="PATRIC" id="fig|1365251.3.peg.1516"/>
<evidence type="ECO:0000256" key="2">
    <source>
        <dbReference type="SAM" id="MobiDB-lite"/>
    </source>
</evidence>
<feature type="coiled-coil region" evidence="1">
    <location>
        <begin position="149"/>
        <end position="176"/>
    </location>
</feature>
<evidence type="ECO:0000256" key="1">
    <source>
        <dbReference type="SAM" id="Coils"/>
    </source>
</evidence>
<keyword evidence="1" id="KW-0175">Coiled coil</keyword>
<feature type="compositionally biased region" description="Basic and acidic residues" evidence="2">
    <location>
        <begin position="10"/>
        <end position="21"/>
    </location>
</feature>
<name>A0A167FD98_9GAMM</name>
<gene>
    <name evidence="3" type="ORF">N476_01775</name>
</gene>
<proteinExistence type="predicted"/>
<feature type="region of interest" description="Disordered" evidence="2">
    <location>
        <begin position="1"/>
        <end position="81"/>
    </location>
</feature>
<evidence type="ECO:0000313" key="4">
    <source>
        <dbReference type="Proteomes" id="UP000076503"/>
    </source>
</evidence>
<dbReference type="RefSeq" id="WP_081216387.1">
    <property type="nucleotide sequence ID" value="NZ_AUXZ01000064.1"/>
</dbReference>
<dbReference type="AlphaFoldDB" id="A0A167FD98"/>
<comment type="caution">
    <text evidence="3">The sequence shown here is derived from an EMBL/GenBank/DDBJ whole genome shotgun (WGS) entry which is preliminary data.</text>
</comment>
<evidence type="ECO:0000313" key="3">
    <source>
        <dbReference type="EMBL" id="KZN52086.1"/>
    </source>
</evidence>
<feature type="coiled-coil region" evidence="1">
    <location>
        <begin position="86"/>
        <end position="113"/>
    </location>
</feature>
<accession>A0A167FD98</accession>
<protein>
    <submittedName>
        <fullName evidence="3">Uncharacterized protein</fullName>
    </submittedName>
</protein>
<organism evidence="3 4">
    <name type="scientific">Pseudoalteromonas luteoviolacea H33</name>
    <dbReference type="NCBI Taxonomy" id="1365251"/>
    <lineage>
        <taxon>Bacteria</taxon>
        <taxon>Pseudomonadati</taxon>
        <taxon>Pseudomonadota</taxon>
        <taxon>Gammaproteobacteria</taxon>
        <taxon>Alteromonadales</taxon>
        <taxon>Pseudoalteromonadaceae</taxon>
        <taxon>Pseudoalteromonas</taxon>
    </lineage>
</organism>
<dbReference type="EMBL" id="AUXZ01000064">
    <property type="protein sequence ID" value="KZN52086.1"/>
    <property type="molecule type" value="Genomic_DNA"/>
</dbReference>